<evidence type="ECO:0000313" key="2">
    <source>
        <dbReference type="Proteomes" id="UP000054815"/>
    </source>
</evidence>
<accession>A0A0V0XSC1</accession>
<name>A0A0V0XSC1_TRIPS</name>
<gene>
    <name evidence="1" type="ORF">T4E_7508</name>
</gene>
<dbReference type="AlphaFoldDB" id="A0A0V0XSC1"/>
<sequence length="67" mass="7766">MTNSHNNGRGNVFAKVHLAGLICRWLLERCGLCEKHFPRPDGRVQFEKQAIPIHSKESVRIFQIPKR</sequence>
<protein>
    <submittedName>
        <fullName evidence="1">Uncharacterized protein</fullName>
    </submittedName>
</protein>
<reference evidence="1 2" key="1">
    <citation type="submission" date="2015-01" db="EMBL/GenBank/DDBJ databases">
        <title>Evolution of Trichinella species and genotypes.</title>
        <authorList>
            <person name="Korhonen P.K."/>
            <person name="Edoardo P."/>
            <person name="Giuseppe L.R."/>
            <person name="Gasser R.B."/>
        </authorList>
    </citation>
    <scope>NUCLEOTIDE SEQUENCE [LARGE SCALE GENOMIC DNA]</scope>
    <source>
        <strain evidence="1">ISS141</strain>
    </source>
</reference>
<comment type="caution">
    <text evidence="1">The sequence shown here is derived from an EMBL/GenBank/DDBJ whole genome shotgun (WGS) entry which is preliminary data.</text>
</comment>
<organism evidence="1 2">
    <name type="scientific">Trichinella pseudospiralis</name>
    <name type="common">Parasitic roundworm</name>
    <dbReference type="NCBI Taxonomy" id="6337"/>
    <lineage>
        <taxon>Eukaryota</taxon>
        <taxon>Metazoa</taxon>
        <taxon>Ecdysozoa</taxon>
        <taxon>Nematoda</taxon>
        <taxon>Enoplea</taxon>
        <taxon>Dorylaimia</taxon>
        <taxon>Trichinellida</taxon>
        <taxon>Trichinellidae</taxon>
        <taxon>Trichinella</taxon>
    </lineage>
</organism>
<proteinExistence type="predicted"/>
<dbReference type="EMBL" id="JYDU01000153">
    <property type="protein sequence ID" value="KRX90888.1"/>
    <property type="molecule type" value="Genomic_DNA"/>
</dbReference>
<dbReference type="Proteomes" id="UP000054815">
    <property type="component" value="Unassembled WGS sequence"/>
</dbReference>
<evidence type="ECO:0000313" key="1">
    <source>
        <dbReference type="EMBL" id="KRX90888.1"/>
    </source>
</evidence>